<evidence type="ECO:0000259" key="5">
    <source>
        <dbReference type="PROSITE" id="PS50016"/>
    </source>
</evidence>
<dbReference type="RefSeq" id="XP_005847016.1">
    <property type="nucleotide sequence ID" value="XM_005846954.1"/>
</dbReference>
<dbReference type="InterPro" id="IPR001965">
    <property type="entry name" value="Znf_PHD"/>
</dbReference>
<dbReference type="Pfam" id="PF13832">
    <property type="entry name" value="zf-HC5HC2H_2"/>
    <property type="match status" value="1"/>
</dbReference>
<evidence type="ECO:0008006" key="9">
    <source>
        <dbReference type="Google" id="ProtNLM"/>
    </source>
</evidence>
<dbReference type="PROSITE" id="PS01359">
    <property type="entry name" value="ZF_PHD_1"/>
    <property type="match status" value="1"/>
</dbReference>
<dbReference type="AlphaFoldDB" id="E1ZGD2"/>
<dbReference type="Gene3D" id="3.30.40.10">
    <property type="entry name" value="Zinc/RING finger domain, C3HC4 (zinc finger)"/>
    <property type="match status" value="2"/>
</dbReference>
<feature type="domain" description="PHD-type" evidence="6">
    <location>
        <begin position="97"/>
        <end position="217"/>
    </location>
</feature>
<dbReference type="SUPFAM" id="SSF57903">
    <property type="entry name" value="FYVE/PHD zinc finger"/>
    <property type="match status" value="1"/>
</dbReference>
<dbReference type="EMBL" id="GL433846">
    <property type="protein sequence ID" value="EFN54914.1"/>
    <property type="molecule type" value="Genomic_DNA"/>
</dbReference>
<sequence>MLVAEDVAASDAAIQLPQLKAVHPAWQGGDSGEGEGSEEDAVCSVCFDGDAVAGNVILLCEGKGCSVAVHQMCYGVSTVPKGRWLCEACKAKLNPWGANCCVCPMVGSAVKKVASLGRLVPAGKPKAVHCHLACALWVPEIELANHEQMAGVRLDKLTAARTRLRCELCKQAGGGSVQCAMGTCCRSFHVLCGHVAGQTLTFRSTDGEPLAFCELHSRPAFEKLVEELVDGKRPLEFQGTPP</sequence>
<accession>E1ZGD2</accession>
<protein>
    <recommendedName>
        <fullName evidence="9">PHD-type domain-containing protein</fullName>
    </recommendedName>
</protein>
<dbReference type="GO" id="GO:0008270">
    <property type="term" value="F:zinc ion binding"/>
    <property type="evidence" value="ECO:0007669"/>
    <property type="project" value="UniProtKB-KW"/>
</dbReference>
<dbReference type="GeneID" id="17354175"/>
<keyword evidence="3" id="KW-0862">Zinc</keyword>
<keyword evidence="8" id="KW-1185">Reference proteome</keyword>
<dbReference type="Proteomes" id="UP000008141">
    <property type="component" value="Unassembled WGS sequence"/>
</dbReference>
<dbReference type="STRING" id="554065.E1ZGD2"/>
<name>E1ZGD2_CHLVA</name>
<proteinExistence type="predicted"/>
<evidence type="ECO:0000256" key="3">
    <source>
        <dbReference type="ARBA" id="ARBA00022833"/>
    </source>
</evidence>
<dbReference type="GO" id="GO:0006357">
    <property type="term" value="P:regulation of transcription by RNA polymerase II"/>
    <property type="evidence" value="ECO:0007669"/>
    <property type="project" value="TreeGrafter"/>
</dbReference>
<evidence type="ECO:0000313" key="8">
    <source>
        <dbReference type="Proteomes" id="UP000008141"/>
    </source>
</evidence>
<evidence type="ECO:0000256" key="4">
    <source>
        <dbReference type="PROSITE-ProRule" id="PRU00146"/>
    </source>
</evidence>
<dbReference type="PROSITE" id="PS51805">
    <property type="entry name" value="EPHD"/>
    <property type="match status" value="1"/>
</dbReference>
<dbReference type="InterPro" id="IPR011011">
    <property type="entry name" value="Znf_FYVE_PHD"/>
</dbReference>
<organism evidence="8">
    <name type="scientific">Chlorella variabilis</name>
    <name type="common">Green alga</name>
    <dbReference type="NCBI Taxonomy" id="554065"/>
    <lineage>
        <taxon>Eukaryota</taxon>
        <taxon>Viridiplantae</taxon>
        <taxon>Chlorophyta</taxon>
        <taxon>core chlorophytes</taxon>
        <taxon>Trebouxiophyceae</taxon>
        <taxon>Chlorellales</taxon>
        <taxon>Chlorellaceae</taxon>
        <taxon>Chlorella clade</taxon>
        <taxon>Chlorella</taxon>
    </lineage>
</organism>
<dbReference type="PROSITE" id="PS50016">
    <property type="entry name" value="ZF_PHD_2"/>
    <property type="match status" value="1"/>
</dbReference>
<dbReference type="eggNOG" id="KOG0955">
    <property type="taxonomic scope" value="Eukaryota"/>
</dbReference>
<dbReference type="KEGG" id="cvr:CHLNCDRAFT_35680"/>
<feature type="domain" description="PHD-type" evidence="5">
    <location>
        <begin position="40"/>
        <end position="92"/>
    </location>
</feature>
<dbReference type="OrthoDB" id="20839at2759"/>
<evidence type="ECO:0000256" key="2">
    <source>
        <dbReference type="ARBA" id="ARBA00022771"/>
    </source>
</evidence>
<dbReference type="InterPro" id="IPR013083">
    <property type="entry name" value="Znf_RING/FYVE/PHD"/>
</dbReference>
<dbReference type="InterPro" id="IPR019786">
    <property type="entry name" value="Zinc_finger_PHD-type_CS"/>
</dbReference>
<dbReference type="InParanoid" id="E1ZGD2"/>
<evidence type="ECO:0000256" key="1">
    <source>
        <dbReference type="ARBA" id="ARBA00022723"/>
    </source>
</evidence>
<dbReference type="InterPro" id="IPR019787">
    <property type="entry name" value="Znf_PHD-finger"/>
</dbReference>
<dbReference type="OMA" id="WSAMERD"/>
<dbReference type="InterPro" id="IPR050701">
    <property type="entry name" value="Histone_Mod_Regulator"/>
</dbReference>
<dbReference type="FunCoup" id="E1ZGD2">
    <property type="interactions" value="14"/>
</dbReference>
<reference evidence="7 8" key="1">
    <citation type="journal article" date="2010" name="Plant Cell">
        <title>The Chlorella variabilis NC64A genome reveals adaptation to photosymbiosis, coevolution with viruses, and cryptic sex.</title>
        <authorList>
            <person name="Blanc G."/>
            <person name="Duncan G."/>
            <person name="Agarkova I."/>
            <person name="Borodovsky M."/>
            <person name="Gurnon J."/>
            <person name="Kuo A."/>
            <person name="Lindquist E."/>
            <person name="Lucas S."/>
            <person name="Pangilinan J."/>
            <person name="Polle J."/>
            <person name="Salamov A."/>
            <person name="Terry A."/>
            <person name="Yamada T."/>
            <person name="Dunigan D.D."/>
            <person name="Grigoriev I.V."/>
            <person name="Claverie J.M."/>
            <person name="Van Etten J.L."/>
        </authorList>
    </citation>
    <scope>NUCLEOTIDE SEQUENCE [LARGE SCALE GENOMIC DNA]</scope>
    <source>
        <strain evidence="7 8">NC64A</strain>
    </source>
</reference>
<dbReference type="Pfam" id="PF13831">
    <property type="entry name" value="PHD_2"/>
    <property type="match status" value="1"/>
</dbReference>
<keyword evidence="2 4" id="KW-0863">Zinc-finger</keyword>
<gene>
    <name evidence="7" type="ORF">CHLNCDRAFT_35680</name>
</gene>
<dbReference type="PANTHER" id="PTHR13793">
    <property type="entry name" value="PHD FINGER PROTEINS"/>
    <property type="match status" value="1"/>
</dbReference>
<dbReference type="CDD" id="cd15571">
    <property type="entry name" value="ePHD"/>
    <property type="match status" value="1"/>
</dbReference>
<keyword evidence="1" id="KW-0479">Metal-binding</keyword>
<dbReference type="InterPro" id="IPR034732">
    <property type="entry name" value="EPHD"/>
</dbReference>
<dbReference type="SMART" id="SM00249">
    <property type="entry name" value="PHD"/>
    <property type="match status" value="2"/>
</dbReference>
<dbReference type="PANTHER" id="PTHR13793:SF107">
    <property type="entry name" value="BROMODOMAIN-CONTAINING PROTEIN HOMOLOG"/>
    <property type="match status" value="1"/>
</dbReference>
<evidence type="ECO:0000313" key="7">
    <source>
        <dbReference type="EMBL" id="EFN54914.1"/>
    </source>
</evidence>
<evidence type="ECO:0000259" key="6">
    <source>
        <dbReference type="PROSITE" id="PS51805"/>
    </source>
</evidence>